<dbReference type="Pfam" id="PF00095">
    <property type="entry name" value="WAP"/>
    <property type="match status" value="3"/>
</dbReference>
<evidence type="ECO:0000259" key="5">
    <source>
        <dbReference type="PROSITE" id="PS51390"/>
    </source>
</evidence>
<dbReference type="Proteomes" id="UP000038040">
    <property type="component" value="Unplaced"/>
</dbReference>
<sequence length="412" mass="44866">LAFFLASQVSPVHVRLLKQGSCPRISGGTCLRKCSSDADCVDVLKCCSNGCGLECVPPTNIPSPLFIGPVQSQHTLTRIGHCPSYEISDKCNNKICTNDNDCEKFEKCCESNCGQTCRQPDQTTNCIHLYFAIKRLLVNNLEFYLPECDTDGNFKKIQCDRDFCWCVEQNIGNEILGTKKLRGFGPPDCSGITHCPVIQCNNFCPFGVMTDYNGCPLTKCECKNLCAGIRCRNNFDICQLIESNCINPPCIPIPSCLLNPCPNGMPSTLANGATALCLNSQQCSSNYWCHQIGYNGFGFCCPLPKARLNNGKCKKQLITALQNCESTCKIDEDCASKNKCCFDGCGLKCTAVHYQQNDSVADKSATAISVENNSKSKSRISILLAAAHNAIGCIGSTGYKTKMLPSLSVLSI</sequence>
<dbReference type="InterPro" id="IPR011061">
    <property type="entry name" value="Hirudin/antistatin"/>
</dbReference>
<dbReference type="PANTHER" id="PTHR19441:SF95">
    <property type="entry name" value="PERLWAPIN ISOFORM X1"/>
    <property type="match status" value="1"/>
</dbReference>
<accession>A0A0N4U880</accession>
<dbReference type="PRINTS" id="PR00003">
    <property type="entry name" value="4DISULPHCORE"/>
</dbReference>
<dbReference type="Pfam" id="PF00086">
    <property type="entry name" value="Thyroglobulin_1"/>
    <property type="match status" value="1"/>
</dbReference>
<dbReference type="Gene3D" id="4.10.75.10">
    <property type="entry name" value="Elafin-like"/>
    <property type="match status" value="3"/>
</dbReference>
<dbReference type="Gene3D" id="2.10.22.10">
    <property type="entry name" value="Antistasin, domain 1"/>
    <property type="match status" value="1"/>
</dbReference>
<proteinExistence type="predicted"/>
<dbReference type="PROSITE" id="PS51252">
    <property type="entry name" value="ANTISTASIN"/>
    <property type="match status" value="1"/>
</dbReference>
<dbReference type="PANTHER" id="PTHR19441">
    <property type="entry name" value="WHEY ACDIC PROTEIN WAP"/>
    <property type="match status" value="1"/>
</dbReference>
<feature type="domain" description="WAP" evidence="5">
    <location>
        <begin position="15"/>
        <end position="59"/>
    </location>
</feature>
<organism evidence="6 7">
    <name type="scientific">Dracunculus medinensis</name>
    <name type="common">Guinea worm</name>
    <dbReference type="NCBI Taxonomy" id="318479"/>
    <lineage>
        <taxon>Eukaryota</taxon>
        <taxon>Metazoa</taxon>
        <taxon>Ecdysozoa</taxon>
        <taxon>Nematoda</taxon>
        <taxon>Chromadorea</taxon>
        <taxon>Rhabditida</taxon>
        <taxon>Spirurina</taxon>
        <taxon>Dracunculoidea</taxon>
        <taxon>Dracunculidae</taxon>
        <taxon>Dracunculus</taxon>
    </lineage>
</organism>
<dbReference type="CDD" id="cd00191">
    <property type="entry name" value="TY"/>
    <property type="match status" value="1"/>
</dbReference>
<evidence type="ECO:0000256" key="2">
    <source>
        <dbReference type="PROSITE-ProRule" id="PRU00500"/>
    </source>
</evidence>
<dbReference type="WBParaSite" id="DME_0000323301-mRNA-1">
    <property type="protein sequence ID" value="DME_0000323301-mRNA-1"/>
    <property type="gene ID" value="DME_0000323301"/>
</dbReference>
<keyword evidence="1" id="KW-1015">Disulfide bond</keyword>
<dbReference type="InterPro" id="IPR036857">
    <property type="entry name" value="Thyroglobulin_1_sf"/>
</dbReference>
<feature type="domain" description="Thyroglobulin type-1" evidence="3">
    <location>
        <begin position="114"/>
        <end position="189"/>
    </location>
</feature>
<reference evidence="7" key="1">
    <citation type="submission" date="2017-02" db="UniProtKB">
        <authorList>
            <consortium name="WormBaseParasite"/>
        </authorList>
    </citation>
    <scope>IDENTIFICATION</scope>
</reference>
<dbReference type="InterPro" id="IPR004094">
    <property type="entry name" value="Antistasin-like"/>
</dbReference>
<dbReference type="PROSITE" id="PS00484">
    <property type="entry name" value="THYROGLOBULIN_1_1"/>
    <property type="match status" value="1"/>
</dbReference>
<dbReference type="InterPro" id="IPR008197">
    <property type="entry name" value="WAP_dom"/>
</dbReference>
<evidence type="ECO:0000259" key="3">
    <source>
        <dbReference type="PROSITE" id="PS51162"/>
    </source>
</evidence>
<dbReference type="InterPro" id="IPR036645">
    <property type="entry name" value="Elafin-like_sf"/>
</dbReference>
<dbReference type="GO" id="GO:0005615">
    <property type="term" value="C:extracellular space"/>
    <property type="evidence" value="ECO:0007669"/>
    <property type="project" value="TreeGrafter"/>
</dbReference>
<dbReference type="SUPFAM" id="SSF57262">
    <property type="entry name" value="Leech antihemostatic proteins"/>
    <property type="match status" value="1"/>
</dbReference>
<evidence type="ECO:0000313" key="6">
    <source>
        <dbReference type="Proteomes" id="UP000038040"/>
    </source>
</evidence>
<evidence type="ECO:0000256" key="1">
    <source>
        <dbReference type="ARBA" id="ARBA00023157"/>
    </source>
</evidence>
<feature type="domain" description="WAP" evidence="5">
    <location>
        <begin position="302"/>
        <end position="353"/>
    </location>
</feature>
<dbReference type="SUPFAM" id="SSF57610">
    <property type="entry name" value="Thyroglobulin type-1 domain"/>
    <property type="match status" value="1"/>
</dbReference>
<protein>
    <submittedName>
        <fullName evidence="7">WAP domain-containing protein</fullName>
    </submittedName>
</protein>
<dbReference type="AlphaFoldDB" id="A0A0N4U880"/>
<feature type="domain" description="Antistasin-like" evidence="4">
    <location>
        <begin position="195"/>
        <end position="220"/>
    </location>
</feature>
<evidence type="ECO:0000313" key="7">
    <source>
        <dbReference type="WBParaSite" id="DME_0000323301-mRNA-1"/>
    </source>
</evidence>
<dbReference type="Gene3D" id="4.10.800.10">
    <property type="entry name" value="Thyroglobulin type-1"/>
    <property type="match status" value="1"/>
</dbReference>
<evidence type="ECO:0000259" key="4">
    <source>
        <dbReference type="PROSITE" id="PS51252"/>
    </source>
</evidence>
<comment type="caution">
    <text evidence="2">Lacks conserved residue(s) required for the propagation of feature annotation.</text>
</comment>
<dbReference type="PROSITE" id="PS51162">
    <property type="entry name" value="THYROGLOBULIN_1_2"/>
    <property type="match status" value="1"/>
</dbReference>
<dbReference type="GO" id="GO:0004867">
    <property type="term" value="F:serine-type endopeptidase inhibitor activity"/>
    <property type="evidence" value="ECO:0007669"/>
    <property type="project" value="InterPro"/>
</dbReference>
<dbReference type="InterPro" id="IPR000716">
    <property type="entry name" value="Thyroglobulin_1"/>
</dbReference>
<dbReference type="SMART" id="SM00211">
    <property type="entry name" value="TY"/>
    <property type="match status" value="1"/>
</dbReference>
<dbReference type="PROSITE" id="PS51390">
    <property type="entry name" value="WAP"/>
    <property type="match status" value="3"/>
</dbReference>
<feature type="domain" description="WAP" evidence="5">
    <location>
        <begin position="75"/>
        <end position="121"/>
    </location>
</feature>
<dbReference type="CDD" id="cd00199">
    <property type="entry name" value="WAP"/>
    <property type="match status" value="1"/>
</dbReference>
<dbReference type="SUPFAM" id="SSF57256">
    <property type="entry name" value="Elafin-like"/>
    <property type="match status" value="2"/>
</dbReference>
<dbReference type="SMART" id="SM00217">
    <property type="entry name" value="WAP"/>
    <property type="match status" value="3"/>
</dbReference>
<name>A0A0N4U880_DRAME</name>
<dbReference type="InterPro" id="IPR050514">
    <property type="entry name" value="WAP_four-disulfide_core"/>
</dbReference>